<comment type="function">
    <text evidence="1">Probable aspartic protease that is responsible for the proteolytic cleavage of the RNA polymerase sigma E factor (SigE/spoIIGB) to yield the active peptide in the mother cell during sporulation. Responds to a signal from the forespore that is triggered by the extracellular signal protein SpoIIR.</text>
</comment>
<proteinExistence type="inferred from homology"/>
<accession>A0A1W1VMV5</accession>
<keyword evidence="1" id="KW-0064">Aspartyl protease</keyword>
<protein>
    <recommendedName>
        <fullName evidence="1">Sporulation sigma-E factor-processing peptidase</fullName>
        <ecNumber evidence="1">3.4.23.-</ecNumber>
    </recommendedName>
    <alternativeName>
        <fullName evidence="1">Membrane-associated aspartic protease</fullName>
    </alternativeName>
    <alternativeName>
        <fullName evidence="1">Stage II sporulation protein GA</fullName>
    </alternativeName>
</protein>
<evidence type="ECO:0000256" key="3">
    <source>
        <dbReference type="SAM" id="Phobius"/>
    </source>
</evidence>
<dbReference type="EMBL" id="LT838272">
    <property type="protein sequence ID" value="SMB94381.1"/>
    <property type="molecule type" value="Genomic_DNA"/>
</dbReference>
<dbReference type="NCBIfam" id="TIGR02854">
    <property type="entry name" value="spore_II_GA"/>
    <property type="match status" value="1"/>
</dbReference>
<sequence>MAGVQVIYLDMVLLVNLIMDYIILWATAKLAQVTSNGWRLLAGATLGSAYALTLFSPHKEPWLWLAVKILFSLVMLLLAFYPLSWQKLLQALGCFYLVSFIMGGAVVGGLYLSNNFLVTPVLAGRGIITHPLPSAWLALAALTAVFLVNWGSALIKRNFWQALLQLPIVIGFNGKRLALKALVDTGNNLRDPLTGRPVIVVEYQALQSILPEEIRLKVRTGEEPELGKIIASLAGTAWATKVRVIPFHSLGRTGGLLLGFKPDEVVIFWEERLIKVTDVVVGLCWERLAPGGNYRALLHPDLLQVETRV</sequence>
<keyword evidence="1" id="KW-0749">Sporulation</keyword>
<feature type="transmembrane region" description="Helical" evidence="3">
    <location>
        <begin position="133"/>
        <end position="155"/>
    </location>
</feature>
<dbReference type="STRING" id="698762.SAMN00808754_1022"/>
<comment type="subcellular location">
    <subcellularLocation>
        <location evidence="1">Cell membrane</location>
    </subcellularLocation>
</comment>
<dbReference type="AlphaFoldDB" id="A0A1W1VMV5"/>
<evidence type="ECO:0000313" key="4">
    <source>
        <dbReference type="EMBL" id="SMB94381.1"/>
    </source>
</evidence>
<keyword evidence="1" id="KW-0645">Protease</keyword>
<keyword evidence="5" id="KW-1185">Reference proteome</keyword>
<dbReference type="PIRSF" id="PIRSF018571">
    <property type="entry name" value="SpoIIGA"/>
    <property type="match status" value="1"/>
</dbReference>
<dbReference type="GO" id="GO:0030436">
    <property type="term" value="P:asexual sporulation"/>
    <property type="evidence" value="ECO:0007669"/>
    <property type="project" value="InterPro"/>
</dbReference>
<dbReference type="GO" id="GO:0030435">
    <property type="term" value="P:sporulation resulting in formation of a cellular spore"/>
    <property type="evidence" value="ECO:0007669"/>
    <property type="project" value="UniProtKB-KW"/>
</dbReference>
<name>A0A1W1VMV5_9FIRM</name>
<feature type="transmembrane region" description="Helical" evidence="3">
    <location>
        <begin position="6"/>
        <end position="26"/>
    </location>
</feature>
<feature type="active site" evidence="2">
    <location>
        <position position="184"/>
    </location>
</feature>
<keyword evidence="1" id="KW-1003">Cell membrane</keyword>
<feature type="transmembrane region" description="Helical" evidence="3">
    <location>
        <begin position="38"/>
        <end position="56"/>
    </location>
</feature>
<evidence type="ECO:0000313" key="5">
    <source>
        <dbReference type="Proteomes" id="UP000192569"/>
    </source>
</evidence>
<keyword evidence="1 3" id="KW-0472">Membrane</keyword>
<evidence type="ECO:0000256" key="2">
    <source>
        <dbReference type="PIRSR" id="PIRSR018571-1"/>
    </source>
</evidence>
<keyword evidence="3" id="KW-1133">Transmembrane helix</keyword>
<gene>
    <name evidence="4" type="ORF">SAMN00808754_1022</name>
</gene>
<evidence type="ECO:0000256" key="1">
    <source>
        <dbReference type="PIRNR" id="PIRNR018571"/>
    </source>
</evidence>
<dbReference type="GO" id="GO:0004190">
    <property type="term" value="F:aspartic-type endopeptidase activity"/>
    <property type="evidence" value="ECO:0007669"/>
    <property type="project" value="UniProtKB-KW"/>
</dbReference>
<comment type="similarity">
    <text evidence="1">Belongs to the peptidase U4 family.</text>
</comment>
<dbReference type="GO" id="GO:0005886">
    <property type="term" value="C:plasma membrane"/>
    <property type="evidence" value="ECO:0007669"/>
    <property type="project" value="UniProtKB-SubCell"/>
</dbReference>
<dbReference type="Proteomes" id="UP000192569">
    <property type="component" value="Chromosome I"/>
</dbReference>
<keyword evidence="3" id="KW-0812">Transmembrane</keyword>
<keyword evidence="1" id="KW-0378">Hydrolase</keyword>
<dbReference type="InterPro" id="IPR005081">
    <property type="entry name" value="SpoIIGA"/>
</dbReference>
<reference evidence="4 5" key="1">
    <citation type="submission" date="2017-04" db="EMBL/GenBank/DDBJ databases">
        <authorList>
            <person name="Afonso C.L."/>
            <person name="Miller P.J."/>
            <person name="Scott M.A."/>
            <person name="Spackman E."/>
            <person name="Goraichik I."/>
            <person name="Dimitrov K.M."/>
            <person name="Suarez D.L."/>
            <person name="Swayne D.E."/>
        </authorList>
    </citation>
    <scope>NUCLEOTIDE SEQUENCE [LARGE SCALE GENOMIC DNA]</scope>
    <source>
        <strain evidence="4 5">ToBE</strain>
    </source>
</reference>
<dbReference type="GO" id="GO:0006508">
    <property type="term" value="P:proteolysis"/>
    <property type="evidence" value="ECO:0007669"/>
    <property type="project" value="UniProtKB-KW"/>
</dbReference>
<feature type="transmembrane region" description="Helical" evidence="3">
    <location>
        <begin position="93"/>
        <end position="113"/>
    </location>
</feature>
<feature type="transmembrane region" description="Helical" evidence="3">
    <location>
        <begin position="62"/>
        <end position="81"/>
    </location>
</feature>
<dbReference type="Pfam" id="PF03419">
    <property type="entry name" value="Peptidase_U4"/>
    <property type="match status" value="1"/>
</dbReference>
<dbReference type="EC" id="3.4.23.-" evidence="1"/>
<organism evidence="4 5">
    <name type="scientific">Thermanaeromonas toyohensis ToBE</name>
    <dbReference type="NCBI Taxonomy" id="698762"/>
    <lineage>
        <taxon>Bacteria</taxon>
        <taxon>Bacillati</taxon>
        <taxon>Bacillota</taxon>
        <taxon>Clostridia</taxon>
        <taxon>Neomoorellales</taxon>
        <taxon>Neomoorellaceae</taxon>
        <taxon>Thermanaeromonas</taxon>
    </lineage>
</organism>